<dbReference type="AlphaFoldDB" id="A0A0P1G6B1"/>
<dbReference type="RefSeq" id="WP_058289403.1">
    <property type="nucleotide sequence ID" value="NZ_FOMC01000017.1"/>
</dbReference>
<feature type="transmembrane region" description="Helical" evidence="1">
    <location>
        <begin position="71"/>
        <end position="88"/>
    </location>
</feature>
<keyword evidence="1" id="KW-1133">Transmembrane helix</keyword>
<accession>A0A0P1G6B1</accession>
<keyword evidence="3" id="KW-1185">Reference proteome</keyword>
<feature type="transmembrane region" description="Helical" evidence="1">
    <location>
        <begin position="147"/>
        <end position="167"/>
    </location>
</feature>
<feature type="transmembrane region" description="Helical" evidence="1">
    <location>
        <begin position="45"/>
        <end position="65"/>
    </location>
</feature>
<evidence type="ECO:0000313" key="3">
    <source>
        <dbReference type="Proteomes" id="UP000052022"/>
    </source>
</evidence>
<dbReference type="Proteomes" id="UP000052022">
    <property type="component" value="Unassembled WGS sequence"/>
</dbReference>
<protein>
    <submittedName>
        <fullName evidence="2">Uncharacterized protein</fullName>
    </submittedName>
</protein>
<evidence type="ECO:0000256" key="1">
    <source>
        <dbReference type="SAM" id="Phobius"/>
    </source>
</evidence>
<proteinExistence type="predicted"/>
<dbReference type="OrthoDB" id="7873216at2"/>
<gene>
    <name evidence="2" type="ORF">TRM7557_01292</name>
</gene>
<keyword evidence="1" id="KW-0472">Membrane</keyword>
<evidence type="ECO:0000313" key="2">
    <source>
        <dbReference type="EMBL" id="CUH77275.1"/>
    </source>
</evidence>
<organism evidence="2 3">
    <name type="scientific">Tritonibacter multivorans</name>
    <dbReference type="NCBI Taxonomy" id="928856"/>
    <lineage>
        <taxon>Bacteria</taxon>
        <taxon>Pseudomonadati</taxon>
        <taxon>Pseudomonadota</taxon>
        <taxon>Alphaproteobacteria</taxon>
        <taxon>Rhodobacterales</taxon>
        <taxon>Paracoccaceae</taxon>
        <taxon>Tritonibacter</taxon>
    </lineage>
</organism>
<name>A0A0P1G6B1_9RHOB</name>
<dbReference type="STRING" id="928856.SAMN04488049_1175"/>
<reference evidence="2 3" key="1">
    <citation type="submission" date="2015-09" db="EMBL/GenBank/DDBJ databases">
        <authorList>
            <consortium name="Swine Surveillance"/>
        </authorList>
    </citation>
    <scope>NUCLEOTIDE SEQUENCE [LARGE SCALE GENOMIC DNA]</scope>
    <source>
        <strain evidence="2 3">CECT 7557</strain>
    </source>
</reference>
<keyword evidence="1" id="KW-0812">Transmembrane</keyword>
<dbReference type="EMBL" id="CYSD01000019">
    <property type="protein sequence ID" value="CUH77275.1"/>
    <property type="molecule type" value="Genomic_DNA"/>
</dbReference>
<sequence length="168" mass="18669">MAIEIPKSLSFHDDTKLKIACEALRQTELQLEDFISLANNSDQRAMAMAAANIGLATVVVTLSGICPSPPVAFLSCVGFVFCFVLSVKSGSPRRFYVRGHNWKDWVGHIDENDTFYDAISSQAEENDYRIEQNLKDMANLARTQKQALTFSAYCLVFFVFGQLGAVVM</sequence>